<dbReference type="SUPFAM" id="SSF51126">
    <property type="entry name" value="Pectin lyase-like"/>
    <property type="match status" value="1"/>
</dbReference>
<dbReference type="EMBL" id="LAZR01009592">
    <property type="protein sequence ID" value="KKM71684.1"/>
    <property type="molecule type" value="Genomic_DNA"/>
</dbReference>
<comment type="caution">
    <text evidence="1">The sequence shown here is derived from an EMBL/GenBank/DDBJ whole genome shotgun (WGS) entry which is preliminary data.</text>
</comment>
<sequence length="154" mass="16531">MKSIPKAKIIILITLGILIALTPLITVNQGLITDTKDAINLDTKNLKISAVSGKIHIKSKSLLDDWTDAKNAGIVTGNGTYSEPYIIEDLVIDAGGSGSGILIEFSFDVYFKIENCTVYNSKGISEAPGYLEAGINLFYVSNGSLINNNVSNNY</sequence>
<evidence type="ECO:0008006" key="2">
    <source>
        <dbReference type="Google" id="ProtNLM"/>
    </source>
</evidence>
<organism evidence="1">
    <name type="scientific">marine sediment metagenome</name>
    <dbReference type="NCBI Taxonomy" id="412755"/>
    <lineage>
        <taxon>unclassified sequences</taxon>
        <taxon>metagenomes</taxon>
        <taxon>ecological metagenomes</taxon>
    </lineage>
</organism>
<reference evidence="1" key="1">
    <citation type="journal article" date="2015" name="Nature">
        <title>Complex archaea that bridge the gap between prokaryotes and eukaryotes.</title>
        <authorList>
            <person name="Spang A."/>
            <person name="Saw J.H."/>
            <person name="Jorgensen S.L."/>
            <person name="Zaremba-Niedzwiedzka K."/>
            <person name="Martijn J."/>
            <person name="Lind A.E."/>
            <person name="van Eijk R."/>
            <person name="Schleper C."/>
            <person name="Guy L."/>
            <person name="Ettema T.J."/>
        </authorList>
    </citation>
    <scope>NUCLEOTIDE SEQUENCE</scope>
</reference>
<accession>A0A0F9JPE4</accession>
<gene>
    <name evidence="1" type="ORF">LCGC14_1428130</name>
</gene>
<name>A0A0F9JPE4_9ZZZZ</name>
<dbReference type="AlphaFoldDB" id="A0A0F9JPE4"/>
<dbReference type="InterPro" id="IPR011050">
    <property type="entry name" value="Pectin_lyase_fold/virulence"/>
</dbReference>
<evidence type="ECO:0000313" key="1">
    <source>
        <dbReference type="EMBL" id="KKM71684.1"/>
    </source>
</evidence>
<protein>
    <recommendedName>
        <fullName evidence="2">Right handed beta helix domain-containing protein</fullName>
    </recommendedName>
</protein>
<proteinExistence type="predicted"/>